<dbReference type="PANTHER" id="PTHR11614">
    <property type="entry name" value="PHOSPHOLIPASE-RELATED"/>
    <property type="match status" value="1"/>
</dbReference>
<dbReference type="InterPro" id="IPR029058">
    <property type="entry name" value="AB_hydrolase_fold"/>
</dbReference>
<evidence type="ECO:0000259" key="1">
    <source>
        <dbReference type="Pfam" id="PF12146"/>
    </source>
</evidence>
<evidence type="ECO:0000313" key="2">
    <source>
        <dbReference type="EMBL" id="QPZ38848.1"/>
    </source>
</evidence>
<dbReference type="SUPFAM" id="SSF53474">
    <property type="entry name" value="alpha/beta-Hydrolases"/>
    <property type="match status" value="1"/>
</dbReference>
<dbReference type="EMBL" id="CP061169">
    <property type="protein sequence ID" value="QPZ38848.1"/>
    <property type="molecule type" value="Genomic_DNA"/>
</dbReference>
<feature type="domain" description="Serine aminopeptidase S33" evidence="1">
    <location>
        <begin position="55"/>
        <end position="304"/>
    </location>
</feature>
<keyword evidence="2" id="KW-0378">Hydrolase</keyword>
<name>A0ABX6YJ77_9MICO</name>
<accession>A0ABX6YJ77</accession>
<dbReference type="RefSeq" id="WP_166985361.1">
    <property type="nucleotide sequence ID" value="NZ_CP061169.1"/>
</dbReference>
<dbReference type="GO" id="GO:0016787">
    <property type="term" value="F:hydrolase activity"/>
    <property type="evidence" value="ECO:0007669"/>
    <property type="project" value="UniProtKB-KW"/>
</dbReference>
<sequence length="330" mass="37254">MVTWEPDILGERFERATLPLTPDPQGEVVATLVRTRRSALQRLAASVTPLSDVDVLYVHGWVDYFFQRHLAEAWESAGARFHAVDLRKYGRSLREHQTPGYISDLDTYDEDIEVALSAMGHGEAQSTNRRLFIMAHSTGGLTMSLWVNRHPGRASALVLNSPWLEFQIGGLGREALTPLLEIGARITPLRSLPQVDFGFYTRTISDQFEGEWRIDPRWRPERGFATHTAWLAAVFTAQRKVATGLSIDVPVLALLSSKSTISRTWSEEMRTSDIVLNVDEVAQRVPRLGRNVTLVRIDGAMHDVTLSAAPVRERVRSELRRWLNGYGRTR</sequence>
<protein>
    <submittedName>
        <fullName evidence="2">Alpha/beta hydrolase</fullName>
    </submittedName>
</protein>
<dbReference type="Proteomes" id="UP000662814">
    <property type="component" value="Chromosome"/>
</dbReference>
<dbReference type="Gene3D" id="3.40.50.1820">
    <property type="entry name" value="alpha/beta hydrolase"/>
    <property type="match status" value="1"/>
</dbReference>
<reference evidence="2 3" key="1">
    <citation type="submission" date="2020-12" db="EMBL/GenBank/DDBJ databases">
        <title>Microbacterium sp. HY060.</title>
        <authorList>
            <person name="Zhou J."/>
        </authorList>
    </citation>
    <scope>NUCLEOTIDE SEQUENCE [LARGE SCALE GENOMIC DNA]</scope>
    <source>
        <strain evidence="2 3">HY60</strain>
    </source>
</reference>
<organism evidence="2 3">
    <name type="scientific">Paramicrobacterium chengjingii</name>
    <dbReference type="NCBI Taxonomy" id="2769067"/>
    <lineage>
        <taxon>Bacteria</taxon>
        <taxon>Bacillati</taxon>
        <taxon>Actinomycetota</taxon>
        <taxon>Actinomycetes</taxon>
        <taxon>Micrococcales</taxon>
        <taxon>Microbacteriaceae</taxon>
        <taxon>Paramicrobacterium</taxon>
    </lineage>
</organism>
<dbReference type="InterPro" id="IPR022742">
    <property type="entry name" value="Hydrolase_4"/>
</dbReference>
<proteinExistence type="predicted"/>
<dbReference type="Pfam" id="PF12146">
    <property type="entry name" value="Hydrolase_4"/>
    <property type="match status" value="1"/>
</dbReference>
<dbReference type="InterPro" id="IPR051044">
    <property type="entry name" value="MAG_DAG_Lipase"/>
</dbReference>
<gene>
    <name evidence="2" type="ORF">HCR76_01710</name>
</gene>
<keyword evidence="3" id="KW-1185">Reference proteome</keyword>
<evidence type="ECO:0000313" key="3">
    <source>
        <dbReference type="Proteomes" id="UP000662814"/>
    </source>
</evidence>